<evidence type="ECO:0000256" key="7">
    <source>
        <dbReference type="SAM" id="Phobius"/>
    </source>
</evidence>
<feature type="transmembrane region" description="Helical" evidence="7">
    <location>
        <begin position="80"/>
        <end position="102"/>
    </location>
</feature>
<feature type="transmembrane region" description="Helical" evidence="7">
    <location>
        <begin position="355"/>
        <end position="381"/>
    </location>
</feature>
<keyword evidence="2" id="KW-0813">Transport</keyword>
<dbReference type="InterPro" id="IPR036259">
    <property type="entry name" value="MFS_trans_sf"/>
</dbReference>
<evidence type="ECO:0000256" key="4">
    <source>
        <dbReference type="ARBA" id="ARBA00022692"/>
    </source>
</evidence>
<sequence length="466" mass="51354">MGSTVASEDVKRFMPYLLATAIFMQMLDSTILNTALPAIAEDLGESVLNMQSAIISYVLTLALFIPVSGYLADKFGTRKIFMLALILFSLGSLFCAMSQNLLQLDMARVFQGLGGALMTPVARLSMIKTYPKNEIVRAMNYAIIPALVGPIIGPLIGGYLVEWVSWHWIFLINIPMGVLGLLFSLKYMPDYKEEKPQLDLKGFFIFGSASVLLSVGLELLGHPKNTSIIVVLLMAGFLMLFLYFKHAQKALKPLFPLHLFQVRTFRVGVIGNLATRIGISSIPLLIPLLVQVAYGKSASLAGWIVAPMALAAMFGKTMVVPVMNKFGYRKILRFNTGALGILIMTLAIPGLDANIIWFIPVMLFMGILNSIQFTAMNAIAISNLRDYQNSSGNSLLTVNQQLAIGFGIAIGMSVLNLYQNQFGSGEVEIHKAFRYTFITIGLLTFFTAFIFRRLHTKDGDNLKTED</sequence>
<protein>
    <submittedName>
        <fullName evidence="9">MFS transporter</fullName>
    </submittedName>
</protein>
<dbReference type="PANTHER" id="PTHR42718:SF46">
    <property type="entry name" value="BLR6921 PROTEIN"/>
    <property type="match status" value="1"/>
</dbReference>
<evidence type="ECO:0000256" key="6">
    <source>
        <dbReference type="ARBA" id="ARBA00023136"/>
    </source>
</evidence>
<proteinExistence type="predicted"/>
<evidence type="ECO:0000256" key="1">
    <source>
        <dbReference type="ARBA" id="ARBA00004651"/>
    </source>
</evidence>
<reference evidence="9" key="1">
    <citation type="submission" date="2022-07" db="EMBL/GenBank/DDBJ databases">
        <title>Description and genome-wide analysis of Profundicola chukchiensis gen. nov., sp. nov., marine bacteria isolated from bottom sediments of the Chukchi Sea.</title>
        <authorList>
            <person name="Romanenko L."/>
            <person name="Otstavnykh N."/>
            <person name="Kurilenko V."/>
            <person name="Eremeev V."/>
            <person name="Velansky P."/>
            <person name="Mikhailov V."/>
            <person name="Isaeva M."/>
        </authorList>
    </citation>
    <scope>NUCLEOTIDE SEQUENCE</scope>
    <source>
        <strain evidence="9">KMM 9713</strain>
    </source>
</reference>
<name>A0A9X4N0J0_9FLAO</name>
<evidence type="ECO:0000259" key="8">
    <source>
        <dbReference type="PROSITE" id="PS50850"/>
    </source>
</evidence>
<dbReference type="EMBL" id="JANCMU010000005">
    <property type="protein sequence ID" value="MDG4946502.1"/>
    <property type="molecule type" value="Genomic_DNA"/>
</dbReference>
<feature type="transmembrane region" description="Helical" evidence="7">
    <location>
        <begin position="166"/>
        <end position="188"/>
    </location>
</feature>
<feature type="transmembrane region" description="Helical" evidence="7">
    <location>
        <begin position="300"/>
        <end position="319"/>
    </location>
</feature>
<keyword evidence="4 7" id="KW-0812">Transmembrane</keyword>
<dbReference type="GO" id="GO:0022857">
    <property type="term" value="F:transmembrane transporter activity"/>
    <property type="evidence" value="ECO:0007669"/>
    <property type="project" value="InterPro"/>
</dbReference>
<evidence type="ECO:0000313" key="10">
    <source>
        <dbReference type="Proteomes" id="UP001152599"/>
    </source>
</evidence>
<dbReference type="InterPro" id="IPR020846">
    <property type="entry name" value="MFS_dom"/>
</dbReference>
<dbReference type="AlphaFoldDB" id="A0A9X4N0J0"/>
<evidence type="ECO:0000256" key="5">
    <source>
        <dbReference type="ARBA" id="ARBA00022989"/>
    </source>
</evidence>
<feature type="transmembrane region" description="Helical" evidence="7">
    <location>
        <begin position="200"/>
        <end position="220"/>
    </location>
</feature>
<accession>A0A9X4N0J0</accession>
<comment type="subcellular location">
    <subcellularLocation>
        <location evidence="1">Cell membrane</location>
        <topology evidence="1">Multi-pass membrane protein</topology>
    </subcellularLocation>
</comment>
<dbReference type="Gene3D" id="1.20.1720.10">
    <property type="entry name" value="Multidrug resistance protein D"/>
    <property type="match status" value="1"/>
</dbReference>
<dbReference type="Gene3D" id="1.20.1250.20">
    <property type="entry name" value="MFS general substrate transporter like domains"/>
    <property type="match status" value="1"/>
</dbReference>
<comment type="caution">
    <text evidence="9">The sequence shown here is derived from an EMBL/GenBank/DDBJ whole genome shotgun (WGS) entry which is preliminary data.</text>
</comment>
<feature type="transmembrane region" description="Helical" evidence="7">
    <location>
        <begin position="52"/>
        <end position="73"/>
    </location>
</feature>
<feature type="transmembrane region" description="Helical" evidence="7">
    <location>
        <begin position="331"/>
        <end position="349"/>
    </location>
</feature>
<feature type="transmembrane region" description="Helical" evidence="7">
    <location>
        <begin position="432"/>
        <end position="451"/>
    </location>
</feature>
<dbReference type="PROSITE" id="PS50850">
    <property type="entry name" value="MFS"/>
    <property type="match status" value="1"/>
</dbReference>
<feature type="domain" description="Major facilitator superfamily (MFS) profile" evidence="8">
    <location>
        <begin position="14"/>
        <end position="459"/>
    </location>
</feature>
<keyword evidence="3" id="KW-1003">Cell membrane</keyword>
<dbReference type="RefSeq" id="WP_304420895.1">
    <property type="nucleotide sequence ID" value="NZ_JANCMU010000005.1"/>
</dbReference>
<keyword evidence="5 7" id="KW-1133">Transmembrane helix</keyword>
<feature type="transmembrane region" description="Helical" evidence="7">
    <location>
        <begin position="226"/>
        <end position="244"/>
    </location>
</feature>
<evidence type="ECO:0000256" key="2">
    <source>
        <dbReference type="ARBA" id="ARBA00022448"/>
    </source>
</evidence>
<organism evidence="9 10">
    <name type="scientific">Profundicola chukchiensis</name>
    <dbReference type="NCBI Taxonomy" id="2961959"/>
    <lineage>
        <taxon>Bacteria</taxon>
        <taxon>Pseudomonadati</taxon>
        <taxon>Bacteroidota</taxon>
        <taxon>Flavobacteriia</taxon>
        <taxon>Flavobacteriales</taxon>
        <taxon>Weeksellaceae</taxon>
        <taxon>Profundicola</taxon>
    </lineage>
</organism>
<dbReference type="Pfam" id="PF07690">
    <property type="entry name" value="MFS_1"/>
    <property type="match status" value="1"/>
</dbReference>
<keyword evidence="10" id="KW-1185">Reference proteome</keyword>
<evidence type="ECO:0000256" key="3">
    <source>
        <dbReference type="ARBA" id="ARBA00022475"/>
    </source>
</evidence>
<dbReference type="InterPro" id="IPR011701">
    <property type="entry name" value="MFS"/>
</dbReference>
<dbReference type="PANTHER" id="PTHR42718">
    <property type="entry name" value="MAJOR FACILITATOR SUPERFAMILY MULTIDRUG TRANSPORTER MFSC"/>
    <property type="match status" value="1"/>
</dbReference>
<dbReference type="CDD" id="cd17503">
    <property type="entry name" value="MFS_LmrB_MDR_like"/>
    <property type="match status" value="1"/>
</dbReference>
<feature type="transmembrane region" description="Helical" evidence="7">
    <location>
        <begin position="108"/>
        <end position="126"/>
    </location>
</feature>
<gene>
    <name evidence="9" type="ORF">NMK71_08755</name>
</gene>
<dbReference type="GO" id="GO:0005886">
    <property type="term" value="C:plasma membrane"/>
    <property type="evidence" value="ECO:0007669"/>
    <property type="project" value="UniProtKB-SubCell"/>
</dbReference>
<feature type="transmembrane region" description="Helical" evidence="7">
    <location>
        <begin position="138"/>
        <end position="160"/>
    </location>
</feature>
<dbReference type="PRINTS" id="PR01036">
    <property type="entry name" value="TCRTETB"/>
</dbReference>
<dbReference type="Proteomes" id="UP001152599">
    <property type="component" value="Unassembled WGS sequence"/>
</dbReference>
<dbReference type="SUPFAM" id="SSF103473">
    <property type="entry name" value="MFS general substrate transporter"/>
    <property type="match status" value="1"/>
</dbReference>
<evidence type="ECO:0000313" key="9">
    <source>
        <dbReference type="EMBL" id="MDG4946502.1"/>
    </source>
</evidence>
<feature type="transmembrane region" description="Helical" evidence="7">
    <location>
        <begin position="402"/>
        <end position="420"/>
    </location>
</feature>
<keyword evidence="6 7" id="KW-0472">Membrane</keyword>
<feature type="transmembrane region" description="Helical" evidence="7">
    <location>
        <begin position="273"/>
        <end position="294"/>
    </location>
</feature>
<feature type="transmembrane region" description="Helical" evidence="7">
    <location>
        <begin position="16"/>
        <end position="40"/>
    </location>
</feature>